<feature type="chain" id="PRO_5034900501" evidence="1">
    <location>
        <begin position="22"/>
        <end position="190"/>
    </location>
</feature>
<dbReference type="Proteomes" id="UP000664132">
    <property type="component" value="Unassembled WGS sequence"/>
</dbReference>
<dbReference type="PANTHER" id="PTHR36195:SF6">
    <property type="entry name" value="SECRETED THAUMATIN-LIKE PROTEIN CALA"/>
    <property type="match status" value="1"/>
</dbReference>
<dbReference type="InterPro" id="IPR006771">
    <property type="entry name" value="CetA-like"/>
</dbReference>
<keyword evidence="1" id="KW-0732">Signal</keyword>
<evidence type="ECO:0000313" key="3">
    <source>
        <dbReference type="Proteomes" id="UP000664132"/>
    </source>
</evidence>
<proteinExistence type="predicted"/>
<gene>
    <name evidence="2" type="ORF">IFR04_014427</name>
</gene>
<dbReference type="AlphaFoldDB" id="A0A8H7T3B9"/>
<feature type="signal peptide" evidence="1">
    <location>
        <begin position="1"/>
        <end position="21"/>
    </location>
</feature>
<sequence>MKHTLAAIILTALAAASDAAAGYVSMTNNCDFPVFYSQAWYGGHHGDVMIAPHGGTGYQEMKEPLADGNTNGVSLKFHKGEGLLKGILQFEYAREYDGKKVPGMYWDLSHVDGDRPGVPGRSPFADVDVMAIPLGTGQGYGTCDEVYCSAGEVCEGSYQYDKDDKKTKYCPLELESFEIEFCVVDEMKRN</sequence>
<dbReference type="Pfam" id="PF04681">
    <property type="entry name" value="Bys1"/>
    <property type="match status" value="1"/>
</dbReference>
<evidence type="ECO:0000313" key="2">
    <source>
        <dbReference type="EMBL" id="KAG4412432.1"/>
    </source>
</evidence>
<evidence type="ECO:0000256" key="1">
    <source>
        <dbReference type="SAM" id="SignalP"/>
    </source>
</evidence>
<reference evidence="2" key="1">
    <citation type="submission" date="2021-02" db="EMBL/GenBank/DDBJ databases">
        <title>Genome sequence Cadophora malorum strain M34.</title>
        <authorList>
            <person name="Stefanovic E."/>
            <person name="Vu D."/>
            <person name="Scully C."/>
            <person name="Dijksterhuis J."/>
            <person name="Roader J."/>
            <person name="Houbraken J."/>
        </authorList>
    </citation>
    <scope>NUCLEOTIDE SEQUENCE</scope>
    <source>
        <strain evidence="2">M34</strain>
    </source>
</reference>
<comment type="caution">
    <text evidence="2">The sequence shown here is derived from an EMBL/GenBank/DDBJ whole genome shotgun (WGS) entry which is preliminary data.</text>
</comment>
<dbReference type="EMBL" id="JAFJYH010000378">
    <property type="protein sequence ID" value="KAG4412432.1"/>
    <property type="molecule type" value="Genomic_DNA"/>
</dbReference>
<dbReference type="PANTHER" id="PTHR36195">
    <property type="entry name" value="DOMAIN PROTEIN, PUTATIVE (AFU_ORTHOLOGUE AFUA_5G01990)-RELATED-RELATED"/>
    <property type="match status" value="1"/>
</dbReference>
<accession>A0A8H7T3B9</accession>
<organism evidence="2 3">
    <name type="scientific">Cadophora malorum</name>
    <dbReference type="NCBI Taxonomy" id="108018"/>
    <lineage>
        <taxon>Eukaryota</taxon>
        <taxon>Fungi</taxon>
        <taxon>Dikarya</taxon>
        <taxon>Ascomycota</taxon>
        <taxon>Pezizomycotina</taxon>
        <taxon>Leotiomycetes</taxon>
        <taxon>Helotiales</taxon>
        <taxon>Ploettnerulaceae</taxon>
        <taxon>Cadophora</taxon>
    </lineage>
</organism>
<name>A0A8H7T3B9_9HELO</name>
<dbReference type="OrthoDB" id="3516536at2759"/>
<protein>
    <submittedName>
        <fullName evidence="2">Uncharacterized protein</fullName>
    </submittedName>
</protein>
<keyword evidence="3" id="KW-1185">Reference proteome</keyword>